<dbReference type="EMBL" id="MDZB01000093">
    <property type="protein sequence ID" value="OGX87035.1"/>
    <property type="molecule type" value="Genomic_DNA"/>
</dbReference>
<evidence type="ECO:0000313" key="7">
    <source>
        <dbReference type="EMBL" id="OGX87035.1"/>
    </source>
</evidence>
<evidence type="ECO:0000313" key="8">
    <source>
        <dbReference type="Proteomes" id="UP000176294"/>
    </source>
</evidence>
<evidence type="ECO:0000256" key="2">
    <source>
        <dbReference type="ARBA" id="ARBA00022692"/>
    </source>
</evidence>
<comment type="caution">
    <text evidence="7">The sequence shown here is derived from an EMBL/GenBank/DDBJ whole genome shotgun (WGS) entry which is preliminary data.</text>
</comment>
<dbReference type="GO" id="GO:0015134">
    <property type="term" value="F:hexuronate transmembrane transporter activity"/>
    <property type="evidence" value="ECO:0007669"/>
    <property type="project" value="TreeGrafter"/>
</dbReference>
<feature type="transmembrane region" description="Helical" evidence="5">
    <location>
        <begin position="79"/>
        <end position="105"/>
    </location>
</feature>
<dbReference type="Proteomes" id="UP000176294">
    <property type="component" value="Unassembled WGS sequence"/>
</dbReference>
<gene>
    <name evidence="7" type="ORF">BEN47_12015</name>
</gene>
<keyword evidence="3 5" id="KW-1133">Transmembrane helix</keyword>
<feature type="transmembrane region" description="Helical" evidence="5">
    <location>
        <begin position="305"/>
        <end position="323"/>
    </location>
</feature>
<evidence type="ECO:0000256" key="3">
    <source>
        <dbReference type="ARBA" id="ARBA00022989"/>
    </source>
</evidence>
<feature type="transmembrane region" description="Helical" evidence="5">
    <location>
        <begin position="272"/>
        <end position="293"/>
    </location>
</feature>
<sequence length="438" mass="47893">MQAPVGKYRWTVVALLFFATSINYLDRQVIGLLKPTLEAQFHWSETDYGYLQIAFQAAYAVGLLLFGTIIDRIGTKRGYIYSIIAWSGAAIAHAFATTTFGFGLARAALGLGESGNFPAAIKTVAEWFPKKERALATGIFNSGANIGAVVAPVLVPWILGAYGWEEAFLITGAIGFVWLGFWWFCYEVPARQPKLQAAEYAYIHSDNPPESAEGDQGPAVSWGQLLRIRQTWAFIFGKLLTDPIWWFFLFWLPSYFANTFSLDLKKPSLPLVVVYSLTTVGSIGGGYLSSWLIKRGWTVFRARKMAMLLFALLVVPIMAARYATSIWPAVALISLAAAAHQAWSANIFTTASDMFPKRVVGSVIGLGSMAGSVGGMLFPLLVGYLLDTAKAAGNINTGYNIIFLICGSAYLLAWLAMHFFAPRMEPVQLEKPVLVGAG</sequence>
<dbReference type="PANTHER" id="PTHR11662:SF285">
    <property type="entry name" value="HEXURONATE TRANSPORTER"/>
    <property type="match status" value="1"/>
</dbReference>
<proteinExistence type="predicted"/>
<evidence type="ECO:0000256" key="5">
    <source>
        <dbReference type="SAM" id="Phobius"/>
    </source>
</evidence>
<dbReference type="InterPro" id="IPR036259">
    <property type="entry name" value="MFS_trans_sf"/>
</dbReference>
<dbReference type="InterPro" id="IPR000849">
    <property type="entry name" value="Sugar_P_transporter"/>
</dbReference>
<feature type="transmembrane region" description="Helical" evidence="5">
    <location>
        <begin position="398"/>
        <end position="421"/>
    </location>
</feature>
<dbReference type="GO" id="GO:0016020">
    <property type="term" value="C:membrane"/>
    <property type="evidence" value="ECO:0007669"/>
    <property type="project" value="UniProtKB-SubCell"/>
</dbReference>
<dbReference type="InterPro" id="IPR011701">
    <property type="entry name" value="MFS"/>
</dbReference>
<dbReference type="SUPFAM" id="SSF103473">
    <property type="entry name" value="MFS general substrate transporter"/>
    <property type="match status" value="1"/>
</dbReference>
<feature type="transmembrane region" description="Helical" evidence="5">
    <location>
        <begin position="167"/>
        <end position="186"/>
    </location>
</feature>
<name>A0A1G1T846_9BACT</name>
<dbReference type="InterPro" id="IPR050382">
    <property type="entry name" value="MFS_Na/Anion_cotransporter"/>
</dbReference>
<evidence type="ECO:0000259" key="6">
    <source>
        <dbReference type="PROSITE" id="PS50850"/>
    </source>
</evidence>
<dbReference type="PANTHER" id="PTHR11662">
    <property type="entry name" value="SOLUTE CARRIER FAMILY 17"/>
    <property type="match status" value="1"/>
</dbReference>
<protein>
    <recommendedName>
        <fullName evidence="6">Major facilitator superfamily (MFS) profile domain-containing protein</fullName>
    </recommendedName>
</protein>
<keyword evidence="2 5" id="KW-0812">Transmembrane</keyword>
<feature type="transmembrane region" description="Helical" evidence="5">
    <location>
        <begin position="360"/>
        <end position="386"/>
    </location>
</feature>
<keyword evidence="8" id="KW-1185">Reference proteome</keyword>
<dbReference type="OrthoDB" id="9781156at2"/>
<dbReference type="Pfam" id="PF07690">
    <property type="entry name" value="MFS_1"/>
    <property type="match status" value="1"/>
</dbReference>
<evidence type="ECO:0000256" key="4">
    <source>
        <dbReference type="ARBA" id="ARBA00023136"/>
    </source>
</evidence>
<reference evidence="7 8" key="1">
    <citation type="submission" date="2016-08" db="EMBL/GenBank/DDBJ databases">
        <title>Hymenobacter coccineus sp. nov., Hymenobacter lapidarius sp. nov. and Hymenobacter glacialis sp. nov., isolated from Antarctic soil.</title>
        <authorList>
            <person name="Sedlacek I."/>
            <person name="Kralova S."/>
            <person name="Kyrova K."/>
            <person name="Maslanova I."/>
            <person name="Stankova E."/>
            <person name="Vrbovska V."/>
            <person name="Nemec M."/>
            <person name="Bartak M."/>
            <person name="Svec P."/>
            <person name="Busse H.-J."/>
            <person name="Pantucek R."/>
        </authorList>
    </citation>
    <scope>NUCLEOTIDE SEQUENCE [LARGE SCALE GENOMIC DNA]</scope>
    <source>
        <strain evidence="7 8">CCM 8643</strain>
    </source>
</reference>
<dbReference type="CDD" id="cd17319">
    <property type="entry name" value="MFS_ExuT_GudP_like"/>
    <property type="match status" value="1"/>
</dbReference>
<evidence type="ECO:0000256" key="1">
    <source>
        <dbReference type="ARBA" id="ARBA00004141"/>
    </source>
</evidence>
<dbReference type="Gene3D" id="1.20.1250.20">
    <property type="entry name" value="MFS general substrate transporter like domains"/>
    <property type="match status" value="2"/>
</dbReference>
<keyword evidence="4 5" id="KW-0472">Membrane</keyword>
<dbReference type="InterPro" id="IPR020846">
    <property type="entry name" value="MFS_dom"/>
</dbReference>
<dbReference type="AlphaFoldDB" id="A0A1G1T846"/>
<accession>A0A1G1T846</accession>
<dbReference type="PROSITE" id="PS50850">
    <property type="entry name" value="MFS"/>
    <property type="match status" value="1"/>
</dbReference>
<feature type="transmembrane region" description="Helical" evidence="5">
    <location>
        <begin position="51"/>
        <end position="70"/>
    </location>
</feature>
<comment type="subcellular location">
    <subcellularLocation>
        <location evidence="1">Membrane</location>
        <topology evidence="1">Multi-pass membrane protein</topology>
    </subcellularLocation>
</comment>
<organism evidence="7 8">
    <name type="scientific">Hymenobacter lapidarius</name>
    <dbReference type="NCBI Taxonomy" id="1908237"/>
    <lineage>
        <taxon>Bacteria</taxon>
        <taxon>Pseudomonadati</taxon>
        <taxon>Bacteroidota</taxon>
        <taxon>Cytophagia</taxon>
        <taxon>Cytophagales</taxon>
        <taxon>Hymenobacteraceae</taxon>
        <taxon>Hymenobacter</taxon>
    </lineage>
</organism>
<feature type="domain" description="Major facilitator superfamily (MFS) profile" evidence="6">
    <location>
        <begin position="12"/>
        <end position="425"/>
    </location>
</feature>
<dbReference type="STRING" id="1908237.BEN47_12015"/>
<dbReference type="RefSeq" id="WP_070726643.1">
    <property type="nucleotide sequence ID" value="NZ_MDZB01000093.1"/>
</dbReference>
<dbReference type="PIRSF" id="PIRSF002808">
    <property type="entry name" value="Hexose_phosphate_transp"/>
    <property type="match status" value="1"/>
</dbReference>
<feature type="transmembrane region" description="Helical" evidence="5">
    <location>
        <begin position="232"/>
        <end position="252"/>
    </location>
</feature>